<protein>
    <recommendedName>
        <fullName evidence="2">histidine kinase</fullName>
        <ecNumber evidence="2">2.7.13.3</ecNumber>
    </recommendedName>
</protein>
<sequence>MSNKINNEDVFKTIFETSVEGILVVTKDGSIQMANVACEQIFGYDSGELLDKNIDILIPDNFRKQHKTHVKTYSKNPKPRNLINNIDLWGIKKDGTEFCLDISLSPTKIKDEQLTIAFLRDATIRKNEYEKIQQTNAALIESNRKFDALINNLQGIVYRCKNDKDWTIEYISEGCQDITGYGPKSFLNGTTHFSHITLQEDLTEVWNSKLRKLDKKKPFILSYRITDKKGRIKYLHELGRGIFDKNGNLEAIEGFITDVTAQKEQELALKENQARTKALLEAIPDMIFIQNRKGEYLDWYCNTPEKLFMPPKKFIGLHMEKVLPPHVYNSFKTAHQKLKESGEMQLAEYCAKGKKDMNHYEARMVLMNDHKILTIVRDVTENKNLERDIGIAEIRSNAILNALPDLFFVHDENVNLLEIHASNPSLLNAPVEDLIGKNIKEVLPSDIAKQISNKLAKVRKTKHMEMLQMTVNSMKGLVDLDVRFVPLADNKTLSIARDVTDLNAKTKLLQIRSRALEAADNSILIVDAQNPNLPITYCNDAFEKVTGYTKKEVYGRNCNFLQNDDRDQKEIAIMRNAIKHGETCHVVLRNYKKDGTLFWNELTITPVKNEAQQLTHFIGVQNDVSNRIKQEKLKDQIRRILELITKDRPITQICNNIIETVETHLEDGMASVLLLDKKSKTLHKLAALHIPKDFSDFIEGISIGPKVGSCGTAAFLKKEIIVADIKNNSLWKNYKDIALKNGLRSCWAYPIMSSTNQVLGTFAIYNKHPREPLKKEKEIILDMTYLASIAIEKHYNTISLKDSKTQLEQYAHKLEEKVQQRTKEVMATVKQLVESNLDLEDQILITEQAEKNALLSKALVSEVAKNFPRGFITVVDKNFQIVLAEGEALAEVGLKPFIFEGISIDDIFVFSEERKVRIKGDIVKTLSGKHLSFETKYKNRYFSVNTAPLLDENLDRSNALLVYSDISQQKEIEFNIQKALKKEKELNELKSRFISMASHEFRTPLSAILTSAILIAKQNEPGQELKREKYVVQIEKNVKHLVTILNDFLSLSKLEEGKIAAIKEHIDLINLAKVFVEESKVSLKKGQHIILSTPRDELFLNLDAKLFRHIITNLLSNASKYSPENSNIDFKILQHQNHILIQITDQGIGIPEEEQKHLFERFFRANNAINIEGTGLGLNIVKHYTELLGGIIGFKSRLNIGTTFWVELPIMN</sequence>
<dbReference type="Pfam" id="PF13185">
    <property type="entry name" value="GAF_2"/>
    <property type="match status" value="1"/>
</dbReference>
<dbReference type="SUPFAM" id="SSF55785">
    <property type="entry name" value="PYP-like sensor domain (PAS domain)"/>
    <property type="match status" value="5"/>
</dbReference>
<evidence type="ECO:0000313" key="11">
    <source>
        <dbReference type="Proteomes" id="UP001501302"/>
    </source>
</evidence>
<dbReference type="RefSeq" id="WP_345191830.1">
    <property type="nucleotide sequence ID" value="NZ_BAABJJ010000029.1"/>
</dbReference>
<dbReference type="Pfam" id="PF08448">
    <property type="entry name" value="PAS_4"/>
    <property type="match status" value="1"/>
</dbReference>
<dbReference type="PRINTS" id="PR00344">
    <property type="entry name" value="BCTRLSENSOR"/>
</dbReference>
<evidence type="ECO:0000259" key="8">
    <source>
        <dbReference type="PROSITE" id="PS50112"/>
    </source>
</evidence>
<keyword evidence="3" id="KW-0597">Phosphoprotein</keyword>
<keyword evidence="6" id="KW-0902">Two-component regulatory system</keyword>
<dbReference type="CDD" id="cd00130">
    <property type="entry name" value="PAS"/>
    <property type="match status" value="4"/>
</dbReference>
<dbReference type="Pfam" id="PF02518">
    <property type="entry name" value="HATPase_c"/>
    <property type="match status" value="1"/>
</dbReference>
<feature type="domain" description="PAS" evidence="8">
    <location>
        <begin position="7"/>
        <end position="61"/>
    </location>
</feature>
<evidence type="ECO:0000256" key="5">
    <source>
        <dbReference type="ARBA" id="ARBA00022777"/>
    </source>
</evidence>
<dbReference type="PROSITE" id="PS50113">
    <property type="entry name" value="PAC"/>
    <property type="match status" value="2"/>
</dbReference>
<gene>
    <name evidence="10" type="ORF">GCM10023314_19530</name>
</gene>
<dbReference type="InterPro" id="IPR029016">
    <property type="entry name" value="GAF-like_dom_sf"/>
</dbReference>
<dbReference type="PROSITE" id="PS50112">
    <property type="entry name" value="PAS"/>
    <property type="match status" value="3"/>
</dbReference>
<comment type="catalytic activity">
    <reaction evidence="1">
        <text>ATP + protein L-histidine = ADP + protein N-phospho-L-histidine.</text>
        <dbReference type="EC" id="2.7.13.3"/>
    </reaction>
</comment>
<dbReference type="CDD" id="cd00082">
    <property type="entry name" value="HisKA"/>
    <property type="match status" value="1"/>
</dbReference>
<dbReference type="Gene3D" id="1.10.287.130">
    <property type="match status" value="1"/>
</dbReference>
<feature type="domain" description="Histidine kinase" evidence="7">
    <location>
        <begin position="996"/>
        <end position="1212"/>
    </location>
</feature>
<dbReference type="InterPro" id="IPR035965">
    <property type="entry name" value="PAS-like_dom_sf"/>
</dbReference>
<keyword evidence="11" id="KW-1185">Reference proteome</keyword>
<dbReference type="InterPro" id="IPR013655">
    <property type="entry name" value="PAS_fold_3"/>
</dbReference>
<reference evidence="11" key="1">
    <citation type="journal article" date="2019" name="Int. J. Syst. Evol. Microbiol.">
        <title>The Global Catalogue of Microorganisms (GCM) 10K type strain sequencing project: providing services to taxonomists for standard genome sequencing and annotation.</title>
        <authorList>
            <consortium name="The Broad Institute Genomics Platform"/>
            <consortium name="The Broad Institute Genome Sequencing Center for Infectious Disease"/>
            <person name="Wu L."/>
            <person name="Ma J."/>
        </authorList>
    </citation>
    <scope>NUCLEOTIDE SEQUENCE [LARGE SCALE GENOMIC DNA]</scope>
    <source>
        <strain evidence="11">JCM 18285</strain>
    </source>
</reference>
<dbReference type="InterPro" id="IPR000700">
    <property type="entry name" value="PAS-assoc_C"/>
</dbReference>
<evidence type="ECO:0000259" key="7">
    <source>
        <dbReference type="PROSITE" id="PS50109"/>
    </source>
</evidence>
<dbReference type="InterPro" id="IPR050736">
    <property type="entry name" value="Sensor_HK_Regulatory"/>
</dbReference>
<dbReference type="SMART" id="SM00086">
    <property type="entry name" value="PAC"/>
    <property type="match status" value="3"/>
</dbReference>
<dbReference type="NCBIfam" id="TIGR00229">
    <property type="entry name" value="sensory_box"/>
    <property type="match status" value="3"/>
</dbReference>
<dbReference type="SUPFAM" id="SSF55781">
    <property type="entry name" value="GAF domain-like"/>
    <property type="match status" value="1"/>
</dbReference>
<dbReference type="InterPro" id="IPR036890">
    <property type="entry name" value="HATPase_C_sf"/>
</dbReference>
<dbReference type="InterPro" id="IPR004358">
    <property type="entry name" value="Sig_transdc_His_kin-like_C"/>
</dbReference>
<evidence type="ECO:0000313" key="10">
    <source>
        <dbReference type="EMBL" id="GAA4946330.1"/>
    </source>
</evidence>
<proteinExistence type="predicted"/>
<dbReference type="Gene3D" id="3.30.450.20">
    <property type="entry name" value="PAS domain"/>
    <property type="match status" value="6"/>
</dbReference>
<evidence type="ECO:0000256" key="1">
    <source>
        <dbReference type="ARBA" id="ARBA00000085"/>
    </source>
</evidence>
<dbReference type="SMART" id="SM00387">
    <property type="entry name" value="HATPase_c"/>
    <property type="match status" value="1"/>
</dbReference>
<feature type="domain" description="PAS" evidence="8">
    <location>
        <begin position="392"/>
        <end position="462"/>
    </location>
</feature>
<dbReference type="SMART" id="SM00065">
    <property type="entry name" value="GAF"/>
    <property type="match status" value="1"/>
</dbReference>
<evidence type="ECO:0000259" key="9">
    <source>
        <dbReference type="PROSITE" id="PS50113"/>
    </source>
</evidence>
<feature type="domain" description="PAC" evidence="9">
    <location>
        <begin position="219"/>
        <end position="271"/>
    </location>
</feature>
<feature type="domain" description="PAC" evidence="9">
    <location>
        <begin position="582"/>
        <end position="636"/>
    </location>
</feature>
<dbReference type="EMBL" id="BAABJJ010000029">
    <property type="protein sequence ID" value="GAA4946330.1"/>
    <property type="molecule type" value="Genomic_DNA"/>
</dbReference>
<dbReference type="InterPro" id="IPR003661">
    <property type="entry name" value="HisK_dim/P_dom"/>
</dbReference>
<dbReference type="Pfam" id="PF13426">
    <property type="entry name" value="PAS_9"/>
    <property type="match status" value="2"/>
</dbReference>
<dbReference type="SMART" id="SM00388">
    <property type="entry name" value="HisKA"/>
    <property type="match status" value="1"/>
</dbReference>
<dbReference type="SUPFAM" id="SSF55874">
    <property type="entry name" value="ATPase domain of HSP90 chaperone/DNA topoisomerase II/histidine kinase"/>
    <property type="match status" value="1"/>
</dbReference>
<dbReference type="Pfam" id="PF08447">
    <property type="entry name" value="PAS_3"/>
    <property type="match status" value="1"/>
</dbReference>
<dbReference type="SMART" id="SM00091">
    <property type="entry name" value="PAS"/>
    <property type="match status" value="5"/>
</dbReference>
<evidence type="ECO:0000256" key="2">
    <source>
        <dbReference type="ARBA" id="ARBA00012438"/>
    </source>
</evidence>
<dbReference type="PANTHER" id="PTHR43711">
    <property type="entry name" value="TWO-COMPONENT HISTIDINE KINASE"/>
    <property type="match status" value="1"/>
</dbReference>
<dbReference type="InterPro" id="IPR003018">
    <property type="entry name" value="GAF"/>
</dbReference>
<dbReference type="InterPro" id="IPR001610">
    <property type="entry name" value="PAC"/>
</dbReference>
<organism evidence="10 11">
    <name type="scientific">Algibacter agarivorans</name>
    <dbReference type="NCBI Taxonomy" id="1109741"/>
    <lineage>
        <taxon>Bacteria</taxon>
        <taxon>Pseudomonadati</taxon>
        <taxon>Bacteroidota</taxon>
        <taxon>Flavobacteriia</taxon>
        <taxon>Flavobacteriales</taxon>
        <taxon>Flavobacteriaceae</taxon>
        <taxon>Algibacter</taxon>
    </lineage>
</organism>
<dbReference type="InterPro" id="IPR000014">
    <property type="entry name" value="PAS"/>
</dbReference>
<comment type="caution">
    <text evidence="10">The sequence shown here is derived from an EMBL/GenBank/DDBJ whole genome shotgun (WGS) entry which is preliminary data.</text>
</comment>
<dbReference type="SUPFAM" id="SSF47384">
    <property type="entry name" value="Homodimeric domain of signal transducing histidine kinase"/>
    <property type="match status" value="1"/>
</dbReference>
<accession>A0ABP9GK91</accession>
<evidence type="ECO:0000256" key="6">
    <source>
        <dbReference type="ARBA" id="ARBA00023012"/>
    </source>
</evidence>
<dbReference type="InterPro" id="IPR013656">
    <property type="entry name" value="PAS_4"/>
</dbReference>
<evidence type="ECO:0000256" key="4">
    <source>
        <dbReference type="ARBA" id="ARBA00022679"/>
    </source>
</evidence>
<dbReference type="Proteomes" id="UP001501302">
    <property type="component" value="Unassembled WGS sequence"/>
</dbReference>
<dbReference type="Pfam" id="PF00512">
    <property type="entry name" value="HisKA"/>
    <property type="match status" value="1"/>
</dbReference>
<evidence type="ECO:0000256" key="3">
    <source>
        <dbReference type="ARBA" id="ARBA00022553"/>
    </source>
</evidence>
<dbReference type="EC" id="2.7.13.3" evidence="2"/>
<dbReference type="Gene3D" id="3.30.565.10">
    <property type="entry name" value="Histidine kinase-like ATPase, C-terminal domain"/>
    <property type="match status" value="1"/>
</dbReference>
<keyword evidence="5" id="KW-0418">Kinase</keyword>
<feature type="domain" description="PAS" evidence="8">
    <location>
        <begin position="514"/>
        <end position="581"/>
    </location>
</feature>
<dbReference type="PROSITE" id="PS50109">
    <property type="entry name" value="HIS_KIN"/>
    <property type="match status" value="1"/>
</dbReference>
<dbReference type="PANTHER" id="PTHR43711:SF26">
    <property type="entry name" value="SENSOR HISTIDINE KINASE RCSC"/>
    <property type="match status" value="1"/>
</dbReference>
<dbReference type="InterPro" id="IPR003594">
    <property type="entry name" value="HATPase_dom"/>
</dbReference>
<name>A0ABP9GK91_9FLAO</name>
<dbReference type="InterPro" id="IPR036097">
    <property type="entry name" value="HisK_dim/P_sf"/>
</dbReference>
<dbReference type="CDD" id="cd00075">
    <property type="entry name" value="HATPase"/>
    <property type="match status" value="1"/>
</dbReference>
<keyword evidence="4" id="KW-0808">Transferase</keyword>
<dbReference type="InterPro" id="IPR005467">
    <property type="entry name" value="His_kinase_dom"/>
</dbReference>
<dbReference type="Gene3D" id="3.30.450.40">
    <property type="match status" value="1"/>
</dbReference>